<protein>
    <recommendedName>
        <fullName evidence="5">fructose-bisphosphatase</fullName>
        <ecNumber evidence="5">3.1.3.11</ecNumber>
    </recommendedName>
    <alternativeName>
        <fullName evidence="11">D-fructose-1,6-bisphosphate 1-phosphohydrolase</fullName>
    </alternativeName>
</protein>
<dbReference type="GO" id="GO:0042132">
    <property type="term" value="F:fructose 1,6-bisphosphate 1-phosphatase activity"/>
    <property type="evidence" value="ECO:0007669"/>
    <property type="project" value="UniProtKB-EC"/>
</dbReference>
<keyword evidence="8" id="KW-0460">Magnesium</keyword>
<evidence type="ECO:0000313" key="17">
    <source>
        <dbReference type="Proteomes" id="UP001224775"/>
    </source>
</evidence>
<dbReference type="GO" id="GO:0006094">
    <property type="term" value="P:gluconeogenesis"/>
    <property type="evidence" value="ECO:0007669"/>
    <property type="project" value="TreeGrafter"/>
</dbReference>
<feature type="compositionally biased region" description="Gly residues" evidence="12">
    <location>
        <begin position="257"/>
        <end position="266"/>
    </location>
</feature>
<evidence type="ECO:0000256" key="11">
    <source>
        <dbReference type="ARBA" id="ARBA00032973"/>
    </source>
</evidence>
<evidence type="ECO:0000256" key="5">
    <source>
        <dbReference type="ARBA" id="ARBA00013093"/>
    </source>
</evidence>
<dbReference type="InterPro" id="IPR044015">
    <property type="entry name" value="FBPase_C_dom"/>
</dbReference>
<dbReference type="GO" id="GO:0005829">
    <property type="term" value="C:cytosol"/>
    <property type="evidence" value="ECO:0007669"/>
    <property type="project" value="TreeGrafter"/>
</dbReference>
<dbReference type="InterPro" id="IPR033391">
    <property type="entry name" value="FBPase_N"/>
</dbReference>
<evidence type="ECO:0000313" key="16">
    <source>
        <dbReference type="EMBL" id="KAK1737371.1"/>
    </source>
</evidence>
<evidence type="ECO:0000256" key="3">
    <source>
        <dbReference type="ARBA" id="ARBA00010941"/>
    </source>
</evidence>
<sequence length="550" mass="58885">MVQRSNNTAIILLLQFLSSSLCVQTTSNVAVMAWSSPPTSSSTNTRQRPSSSSPLFSTVDEVYYNPTSTTGGVTTTNIFETTLDSTSSEELEIAARNYGGGTSAATNGGGGQQKITLTRWLQAKVQDYPELRDMESLHLSIQMACKTISNLIHSSTTAKLSTTAAVAPVKSDSSSNNNNNQDNDNNNTNDNNLRDNSMKRLDQISKNVLQNALRFTGRLRVVEAPRGGIDSNGEEEGPAAHQPGVTIAYALDSYGKEGSGGSGGGTTQRKSRKGARKSSGSSSSGSSSGAALKEKRLAAYADAKWGKTRRLAAFFDPLDGSGNADAAIPTGTVFGVFDADAAFPRGEIPDMKDTASLARAVLQPGNSLLAAGYCMYSSTTILVFTLGGGTHGFTLDPTINEFVLTHPNMKIPKRGNIYSCNEAYSEGWDDNFKQYLKTIKTGKGESGQRYTQRYIGSMVGDVHRTLMYGGIFCCPSDTEVHHNGNLQLVYKSAPMAYILEHAGGKSTNGENNLLSVKPERVHQRSPCFMGSPEDMDELMTYMSGEQGASQ</sequence>
<comment type="caution">
    <text evidence="16">The sequence shown here is derived from an EMBL/GenBank/DDBJ whole genome shotgun (WGS) entry which is preliminary data.</text>
</comment>
<dbReference type="SUPFAM" id="SSF56655">
    <property type="entry name" value="Carbohydrate phosphatase"/>
    <property type="match status" value="1"/>
</dbReference>
<comment type="pathway">
    <text evidence="10">Carbohydrate biosynthesis.</text>
</comment>
<comment type="subunit">
    <text evidence="4">Homotetramer.</text>
</comment>
<feature type="compositionally biased region" description="Low complexity" evidence="12">
    <location>
        <begin position="35"/>
        <end position="54"/>
    </location>
</feature>
<evidence type="ECO:0000256" key="9">
    <source>
        <dbReference type="ARBA" id="ARBA00023277"/>
    </source>
</evidence>
<dbReference type="GO" id="GO:0005986">
    <property type="term" value="P:sucrose biosynthetic process"/>
    <property type="evidence" value="ECO:0007669"/>
    <property type="project" value="TreeGrafter"/>
</dbReference>
<feature type="region of interest" description="Disordered" evidence="12">
    <location>
        <begin position="167"/>
        <end position="195"/>
    </location>
</feature>
<feature type="signal peptide" evidence="13">
    <location>
        <begin position="1"/>
        <end position="22"/>
    </location>
</feature>
<feature type="domain" description="Fructose-1-6-bisphosphatase class I N-terminal" evidence="14">
    <location>
        <begin position="311"/>
        <end position="407"/>
    </location>
</feature>
<comment type="catalytic activity">
    <reaction evidence="1">
        <text>beta-D-fructose 1,6-bisphosphate + H2O = beta-D-fructose 6-phosphate + phosphate</text>
        <dbReference type="Rhea" id="RHEA:11064"/>
        <dbReference type="ChEBI" id="CHEBI:15377"/>
        <dbReference type="ChEBI" id="CHEBI:32966"/>
        <dbReference type="ChEBI" id="CHEBI:43474"/>
        <dbReference type="ChEBI" id="CHEBI:57634"/>
        <dbReference type="EC" id="3.1.3.11"/>
    </reaction>
</comment>
<keyword evidence="9" id="KW-0119">Carbohydrate metabolism</keyword>
<dbReference type="PIRSF" id="PIRSF500210">
    <property type="entry name" value="FBPtase"/>
    <property type="match status" value="1"/>
</dbReference>
<dbReference type="PANTHER" id="PTHR11556:SF1">
    <property type="entry name" value="FRUCTOSE-BISPHOSPHATASE"/>
    <property type="match status" value="1"/>
</dbReference>
<feature type="region of interest" description="Disordered" evidence="12">
    <location>
        <begin position="256"/>
        <end position="289"/>
    </location>
</feature>
<organism evidence="16 17">
    <name type="scientific">Skeletonema marinoi</name>
    <dbReference type="NCBI Taxonomy" id="267567"/>
    <lineage>
        <taxon>Eukaryota</taxon>
        <taxon>Sar</taxon>
        <taxon>Stramenopiles</taxon>
        <taxon>Ochrophyta</taxon>
        <taxon>Bacillariophyta</taxon>
        <taxon>Coscinodiscophyceae</taxon>
        <taxon>Thalassiosirophycidae</taxon>
        <taxon>Thalassiosirales</taxon>
        <taxon>Skeletonemataceae</taxon>
        <taxon>Skeletonema</taxon>
        <taxon>Skeletonema marinoi-dohrnii complex</taxon>
    </lineage>
</organism>
<keyword evidence="17" id="KW-1185">Reference proteome</keyword>
<dbReference type="Pfam" id="PF00316">
    <property type="entry name" value="FBPase"/>
    <property type="match status" value="1"/>
</dbReference>
<dbReference type="InterPro" id="IPR028343">
    <property type="entry name" value="FBPtase"/>
</dbReference>
<dbReference type="InterPro" id="IPR000146">
    <property type="entry name" value="FBPase_class-1"/>
</dbReference>
<dbReference type="GO" id="GO:0006002">
    <property type="term" value="P:fructose 6-phosphate metabolic process"/>
    <property type="evidence" value="ECO:0007669"/>
    <property type="project" value="TreeGrafter"/>
</dbReference>
<feature type="region of interest" description="Disordered" evidence="12">
    <location>
        <begin position="35"/>
        <end position="57"/>
    </location>
</feature>
<dbReference type="CDD" id="cd00354">
    <property type="entry name" value="FBPase"/>
    <property type="match status" value="1"/>
</dbReference>
<reference evidence="16" key="1">
    <citation type="submission" date="2023-06" db="EMBL/GenBank/DDBJ databases">
        <title>Survivors Of The Sea: Transcriptome response of Skeletonema marinoi to long-term dormancy.</title>
        <authorList>
            <person name="Pinder M.I.M."/>
            <person name="Kourtchenko O."/>
            <person name="Robertson E.K."/>
            <person name="Larsson T."/>
            <person name="Maumus F."/>
            <person name="Osuna-Cruz C.M."/>
            <person name="Vancaester E."/>
            <person name="Stenow R."/>
            <person name="Vandepoele K."/>
            <person name="Ploug H."/>
            <person name="Bruchert V."/>
            <person name="Godhe A."/>
            <person name="Topel M."/>
        </authorList>
    </citation>
    <scope>NUCLEOTIDE SEQUENCE</scope>
    <source>
        <strain evidence="16">R05AC</strain>
    </source>
</reference>
<dbReference type="HAMAP" id="MF_01855">
    <property type="entry name" value="FBPase_class1"/>
    <property type="match status" value="1"/>
</dbReference>
<evidence type="ECO:0000256" key="8">
    <source>
        <dbReference type="ARBA" id="ARBA00022842"/>
    </source>
</evidence>
<feature type="compositionally biased region" description="Low complexity" evidence="12">
    <location>
        <begin position="277"/>
        <end position="289"/>
    </location>
</feature>
<evidence type="ECO:0000259" key="14">
    <source>
        <dbReference type="Pfam" id="PF00316"/>
    </source>
</evidence>
<feature type="chain" id="PRO_5042098972" description="fructose-bisphosphatase" evidence="13">
    <location>
        <begin position="23"/>
        <end position="550"/>
    </location>
</feature>
<evidence type="ECO:0000256" key="4">
    <source>
        <dbReference type="ARBA" id="ARBA00011881"/>
    </source>
</evidence>
<feature type="compositionally biased region" description="Low complexity" evidence="12">
    <location>
        <begin position="167"/>
        <end position="191"/>
    </location>
</feature>
<dbReference type="GO" id="GO:0006000">
    <property type="term" value="P:fructose metabolic process"/>
    <property type="evidence" value="ECO:0007669"/>
    <property type="project" value="TreeGrafter"/>
</dbReference>
<dbReference type="GO" id="GO:0046872">
    <property type="term" value="F:metal ion binding"/>
    <property type="evidence" value="ECO:0007669"/>
    <property type="project" value="UniProtKB-KW"/>
</dbReference>
<dbReference type="Gene3D" id="3.40.190.80">
    <property type="match status" value="1"/>
</dbReference>
<keyword evidence="13" id="KW-0732">Signal</keyword>
<dbReference type="AlphaFoldDB" id="A0AAD8Y1Z6"/>
<gene>
    <name evidence="16" type="ORF">QTG54_012238</name>
</gene>
<name>A0AAD8Y1Z6_9STRA</name>
<dbReference type="Gene3D" id="3.30.540.10">
    <property type="entry name" value="Fructose-1,6-Bisphosphatase, subunit A, domain 1"/>
    <property type="match status" value="2"/>
</dbReference>
<evidence type="ECO:0000256" key="13">
    <source>
        <dbReference type="SAM" id="SignalP"/>
    </source>
</evidence>
<keyword evidence="6" id="KW-0479">Metal-binding</keyword>
<dbReference type="PANTHER" id="PTHR11556">
    <property type="entry name" value="FRUCTOSE-1,6-BISPHOSPHATASE-RELATED"/>
    <property type="match status" value="1"/>
</dbReference>
<evidence type="ECO:0000256" key="1">
    <source>
        <dbReference type="ARBA" id="ARBA00001273"/>
    </source>
</evidence>
<dbReference type="PIRSF" id="PIRSF000904">
    <property type="entry name" value="FBPtase_SBPase"/>
    <property type="match status" value="1"/>
</dbReference>
<comment type="cofactor">
    <cofactor evidence="2">
        <name>Mg(2+)</name>
        <dbReference type="ChEBI" id="CHEBI:18420"/>
    </cofactor>
</comment>
<evidence type="ECO:0000256" key="7">
    <source>
        <dbReference type="ARBA" id="ARBA00022801"/>
    </source>
</evidence>
<dbReference type="EMBL" id="JATAAI010000026">
    <property type="protein sequence ID" value="KAK1737371.1"/>
    <property type="molecule type" value="Genomic_DNA"/>
</dbReference>
<evidence type="ECO:0000256" key="2">
    <source>
        <dbReference type="ARBA" id="ARBA00001946"/>
    </source>
</evidence>
<evidence type="ECO:0000256" key="12">
    <source>
        <dbReference type="SAM" id="MobiDB-lite"/>
    </source>
</evidence>
<dbReference type="EC" id="3.1.3.11" evidence="5"/>
<dbReference type="GO" id="GO:0030388">
    <property type="term" value="P:fructose 1,6-bisphosphate metabolic process"/>
    <property type="evidence" value="ECO:0007669"/>
    <property type="project" value="TreeGrafter"/>
</dbReference>
<keyword evidence="7 16" id="KW-0378">Hydrolase</keyword>
<proteinExistence type="inferred from homology"/>
<comment type="similarity">
    <text evidence="3">Belongs to the FBPase class 1 family.</text>
</comment>
<evidence type="ECO:0000259" key="15">
    <source>
        <dbReference type="Pfam" id="PF18913"/>
    </source>
</evidence>
<accession>A0AAD8Y1Z6</accession>
<evidence type="ECO:0000256" key="10">
    <source>
        <dbReference type="ARBA" id="ARBA00024331"/>
    </source>
</evidence>
<evidence type="ECO:0000256" key="6">
    <source>
        <dbReference type="ARBA" id="ARBA00022723"/>
    </source>
</evidence>
<feature type="domain" description="Fructose-1-6-bisphosphatase class 1 C-terminal" evidence="15">
    <location>
        <begin position="411"/>
        <end position="542"/>
    </location>
</feature>
<dbReference type="Proteomes" id="UP001224775">
    <property type="component" value="Unassembled WGS sequence"/>
</dbReference>
<dbReference type="Pfam" id="PF18913">
    <property type="entry name" value="FBPase_C"/>
    <property type="match status" value="1"/>
</dbReference>